<reference evidence="3" key="1">
    <citation type="submission" date="2017-02" db="EMBL/GenBank/DDBJ databases">
        <authorList>
            <person name="Furmanczyk E.M."/>
        </authorList>
    </citation>
    <scope>NUCLEOTIDE SEQUENCE [LARGE SCALE GENOMIC DNA]</scope>
    <source>
        <strain evidence="3">AP3_22</strain>
    </source>
</reference>
<feature type="transmembrane region" description="Helical" evidence="1">
    <location>
        <begin position="7"/>
        <end position="27"/>
    </location>
</feature>
<dbReference type="OrthoDB" id="7022678at2"/>
<dbReference type="RefSeq" id="WP_103395766.1">
    <property type="nucleotide sequence ID" value="NZ_MUJK01000005.1"/>
</dbReference>
<feature type="transmembrane region" description="Helical" evidence="1">
    <location>
        <begin position="47"/>
        <end position="67"/>
    </location>
</feature>
<feature type="transmembrane region" description="Helical" evidence="1">
    <location>
        <begin position="109"/>
        <end position="130"/>
    </location>
</feature>
<evidence type="ECO:0000313" key="2">
    <source>
        <dbReference type="EMBL" id="POF40826.1"/>
    </source>
</evidence>
<sequence>MKTLYKHLNYIYPVLLAITSSVAIFILENNLSTGFYNIDRDSIGIPIGAVLIAGLTLLTLHLMQMLLYKKARTLRTHGVSIKVLALIIAFASLAILADSINYWATPNHLIISTLYSVSTIAFATLQLQLLKVFQ</sequence>
<comment type="caution">
    <text evidence="2">The sequence shown here is derived from an EMBL/GenBank/DDBJ whole genome shotgun (WGS) entry which is preliminary data.</text>
</comment>
<name>A0A2S3VLI0_9PSED</name>
<organism evidence="2 3">
    <name type="scientific">Pseudomonas laurylsulfativorans</name>
    <dbReference type="NCBI Taxonomy" id="1943631"/>
    <lineage>
        <taxon>Bacteria</taxon>
        <taxon>Pseudomonadati</taxon>
        <taxon>Pseudomonadota</taxon>
        <taxon>Gammaproteobacteria</taxon>
        <taxon>Pseudomonadales</taxon>
        <taxon>Pseudomonadaceae</taxon>
        <taxon>Pseudomonas</taxon>
    </lineage>
</organism>
<keyword evidence="1" id="KW-0472">Membrane</keyword>
<feature type="transmembrane region" description="Helical" evidence="1">
    <location>
        <begin position="79"/>
        <end position="97"/>
    </location>
</feature>
<keyword evidence="1" id="KW-1133">Transmembrane helix</keyword>
<evidence type="ECO:0000313" key="3">
    <source>
        <dbReference type="Proteomes" id="UP000237440"/>
    </source>
</evidence>
<dbReference type="AlphaFoldDB" id="A0A2S3VLI0"/>
<protein>
    <submittedName>
        <fullName evidence="2">Uncharacterized protein</fullName>
    </submittedName>
</protein>
<evidence type="ECO:0000256" key="1">
    <source>
        <dbReference type="SAM" id="Phobius"/>
    </source>
</evidence>
<accession>A0A2S3VLI0</accession>
<keyword evidence="1" id="KW-0812">Transmembrane</keyword>
<gene>
    <name evidence="2" type="ORF">B0D71_16420</name>
</gene>
<keyword evidence="3" id="KW-1185">Reference proteome</keyword>
<dbReference type="Proteomes" id="UP000237440">
    <property type="component" value="Unassembled WGS sequence"/>
</dbReference>
<dbReference type="EMBL" id="MUJK01000005">
    <property type="protein sequence ID" value="POF40826.1"/>
    <property type="molecule type" value="Genomic_DNA"/>
</dbReference>
<proteinExistence type="predicted"/>